<feature type="repeat" description="TPR" evidence="1">
    <location>
        <begin position="1039"/>
        <end position="1072"/>
    </location>
</feature>
<protein>
    <submittedName>
        <fullName evidence="5 6">Tetratricopeptide repeat protein 17 isoform X1</fullName>
    </submittedName>
</protein>
<dbReference type="RefSeq" id="XP_017779957.1">
    <property type="nucleotide sequence ID" value="XM_017924468.1"/>
</dbReference>
<keyword evidence="2" id="KW-0175">Coiled coil</keyword>
<keyword evidence="1" id="KW-0802">TPR repeat</keyword>
<dbReference type="RefSeq" id="XP_017779956.1">
    <property type="nucleotide sequence ID" value="XM_017924467.1"/>
</dbReference>
<feature type="coiled-coil region" evidence="2">
    <location>
        <begin position="53"/>
        <end position="83"/>
    </location>
</feature>
<dbReference type="InterPro" id="IPR019734">
    <property type="entry name" value="TPR_rpt"/>
</dbReference>
<evidence type="ECO:0000313" key="7">
    <source>
        <dbReference type="RefSeq" id="XP_017779958.1"/>
    </source>
</evidence>
<dbReference type="SMART" id="SM00028">
    <property type="entry name" value="TPR"/>
    <property type="match status" value="4"/>
</dbReference>
<dbReference type="InterPro" id="IPR011990">
    <property type="entry name" value="TPR-like_helical_dom_sf"/>
</dbReference>
<dbReference type="RefSeq" id="XP_017779958.1">
    <property type="nucleotide sequence ID" value="XM_017924469.1"/>
</dbReference>
<evidence type="ECO:0000256" key="2">
    <source>
        <dbReference type="SAM" id="Coils"/>
    </source>
</evidence>
<dbReference type="Gene3D" id="1.25.40.10">
    <property type="entry name" value="Tetratricopeptide repeat domain"/>
    <property type="match status" value="2"/>
</dbReference>
<feature type="repeat" description="TPR" evidence="1">
    <location>
        <begin position="262"/>
        <end position="295"/>
    </location>
</feature>
<accession>A0ABM1MZF8</accession>
<reference evidence="5 6" key="1">
    <citation type="submission" date="2025-05" db="UniProtKB">
        <authorList>
            <consortium name="RefSeq"/>
        </authorList>
    </citation>
    <scope>IDENTIFICATION</scope>
    <source>
        <tissue evidence="5 6">Whole Larva</tissue>
    </source>
</reference>
<dbReference type="GeneID" id="108565161"/>
<dbReference type="PANTHER" id="PTHR16091">
    <property type="entry name" value="TTC17 PROTEIN"/>
    <property type="match status" value="1"/>
</dbReference>
<evidence type="ECO:0000256" key="3">
    <source>
        <dbReference type="SAM" id="SignalP"/>
    </source>
</evidence>
<evidence type="ECO:0000313" key="6">
    <source>
        <dbReference type="RefSeq" id="XP_017779957.1"/>
    </source>
</evidence>
<sequence length="1103" mass="125680">MRKFSLSKILVILFQLTHNIHAHTHWVVTENGRIQSKLDSPFNLRRPYDLLSLMDQEKRYDDLNKVIEDLERHTNRINKKSDALSTGDQISWDKCSDITDMVDGDYDMITSNGSDRFKIKMFKSNQLKGINREPECHKFSELHYSPFSYDHLESIANRKKFPISTYHMFDESFPIKDGRQIVYGLMKNSSSWVHYNLGLLYWWRKGNAFEAIECGRRALYYVPREYRDIPLLNLGGLLFWGFDSKDGVILLRAAVDHAPLEAKNYLALSSVYGEMNELGDAIKSFIKFNTMRPNSDVLKVARQYIQCYTNMRTDILEYHDSLQDILTDLHDLHGKQQQILGLREKILWEVVPYELNMIMERSKQQNKAKRNCVHEIVDEKLVITCYAKIQNEDEEQMVNKMEYYHIANKANLVEKEVEEHIVEEPDPKKIIMNGNDVGNFVLPKIPPKYPTTMGTSNNLYFDSVRWPSKDECAEWDLPLKEKENLDLPVFIPLENKGFQINKMLSEDLAIEDGAEHPLPWYPPLCEHPKAEELGLHHPVLRMTMPKNQPLSLHPILKNHFLGYVNEGKGDEAEIGQRILSAVKKKSGPNWVLSVLASMYWRIRTNGKNALACLDMPLDSVPKEFTDVILVSMGSIMQQQGITESALKFASLAFKVNFLEPATNFLLALIHYQKNNPLLAMYYLKNVLRVDPHYYGGEAERLLKLWACRIKMGSYEHSKEEKSLMCGEKDGFSGEGVICSTSGEQCKTAAIQCFRADNDKDGVVKPITKIINSGGDQCGKPNNLGAGSLLSTLLTTDGPADFPDSESHEMHMKALLADEQSKAGGHNLGDFYVFVSTEEPSTEVMLHVYDKSGTYALTWNKCKDIKEADWLHFTSMWQTIAARNFNVGPYLQPLPKGLKEVVKPQCTDSVPSSSATLDHLTAMVLRKRLPHLPEDALFEWLALMTGDQESSVKEIGTKIAIALKENSTSWVLTTAAAFYWRVIGNSEEAITCLRNALTYVPLDMRDIPLISLANVLHRVGFFVDALEVAYIALETHPNYVVNHFTTANIHTSLGDFEKALSFYRSSLALDTNFEPARNRLQTIYCTLLFEGTVAFRENGDPIEN</sequence>
<evidence type="ECO:0000256" key="1">
    <source>
        <dbReference type="PROSITE-ProRule" id="PRU00339"/>
    </source>
</evidence>
<gene>
    <name evidence="5 6 7" type="primary">LOC108565161</name>
</gene>
<keyword evidence="4" id="KW-1185">Reference proteome</keyword>
<dbReference type="SUPFAM" id="SSF48452">
    <property type="entry name" value="TPR-like"/>
    <property type="match status" value="2"/>
</dbReference>
<proteinExistence type="predicted"/>
<dbReference type="PANTHER" id="PTHR16091:SF1">
    <property type="entry name" value="TETRATRICOPEPTIDE REPEAT PROTEIN 17"/>
    <property type="match status" value="1"/>
</dbReference>
<feature type="signal peptide" evidence="3">
    <location>
        <begin position="1"/>
        <end position="22"/>
    </location>
</feature>
<feature type="chain" id="PRO_5045022744" evidence="3">
    <location>
        <begin position="23"/>
        <end position="1103"/>
    </location>
</feature>
<organism evidence="4 7">
    <name type="scientific">Nicrophorus vespilloides</name>
    <name type="common">Boreal carrion beetle</name>
    <dbReference type="NCBI Taxonomy" id="110193"/>
    <lineage>
        <taxon>Eukaryota</taxon>
        <taxon>Metazoa</taxon>
        <taxon>Ecdysozoa</taxon>
        <taxon>Arthropoda</taxon>
        <taxon>Hexapoda</taxon>
        <taxon>Insecta</taxon>
        <taxon>Pterygota</taxon>
        <taxon>Neoptera</taxon>
        <taxon>Endopterygota</taxon>
        <taxon>Coleoptera</taxon>
        <taxon>Polyphaga</taxon>
        <taxon>Staphyliniformia</taxon>
        <taxon>Silphidae</taxon>
        <taxon>Nicrophorinae</taxon>
        <taxon>Nicrophorus</taxon>
    </lineage>
</organism>
<keyword evidence="3" id="KW-0732">Signal</keyword>
<evidence type="ECO:0000313" key="5">
    <source>
        <dbReference type="RefSeq" id="XP_017779956.1"/>
    </source>
</evidence>
<evidence type="ECO:0000313" key="4">
    <source>
        <dbReference type="Proteomes" id="UP000695000"/>
    </source>
</evidence>
<dbReference type="InterPro" id="IPR052630">
    <property type="entry name" value="TTC17"/>
</dbReference>
<name>A0ABM1MZF8_NICVS</name>
<dbReference type="PROSITE" id="PS50005">
    <property type="entry name" value="TPR"/>
    <property type="match status" value="2"/>
</dbReference>
<dbReference type="Proteomes" id="UP000695000">
    <property type="component" value="Unplaced"/>
</dbReference>